<evidence type="ECO:0000313" key="3">
    <source>
        <dbReference type="EMBL" id="RIH82974.1"/>
    </source>
</evidence>
<dbReference type="AlphaFoldDB" id="A0A399EEA6"/>
<dbReference type="RefSeq" id="WP_119280015.1">
    <property type="nucleotide sequence ID" value="NZ_QWLA01000088.1"/>
</dbReference>
<comment type="caution">
    <text evidence="3">The sequence shown here is derived from an EMBL/GenBank/DDBJ whole genome shotgun (WGS) entry which is preliminary data.</text>
</comment>
<proteinExistence type="predicted"/>
<protein>
    <recommendedName>
        <fullName evidence="5">DUF3298 domain-containing protein</fullName>
    </recommendedName>
</protein>
<gene>
    <name evidence="3" type="ORF">Mrose_03200</name>
</gene>
<dbReference type="OrthoDB" id="60776at2"/>
<evidence type="ECO:0000256" key="2">
    <source>
        <dbReference type="SAM" id="SignalP"/>
    </source>
</evidence>
<dbReference type="Proteomes" id="UP000265341">
    <property type="component" value="Unassembled WGS sequence"/>
</dbReference>
<feature type="chain" id="PRO_5017304953" description="DUF3298 domain-containing protein" evidence="2">
    <location>
        <begin position="24"/>
        <end position="339"/>
    </location>
</feature>
<evidence type="ECO:0008006" key="5">
    <source>
        <dbReference type="Google" id="ProtNLM"/>
    </source>
</evidence>
<reference evidence="3 4" key="1">
    <citation type="submission" date="2018-08" db="EMBL/GenBank/DDBJ databases">
        <title>Meiothermus roseus NBRC 110900 genome sequencing project.</title>
        <authorList>
            <person name="Da Costa M.S."/>
            <person name="Albuquerque L."/>
            <person name="Raposo P."/>
            <person name="Froufe H.J.C."/>
            <person name="Barroso C.S."/>
            <person name="Egas C."/>
        </authorList>
    </citation>
    <scope>NUCLEOTIDE SEQUENCE [LARGE SCALE GENOMIC DNA]</scope>
    <source>
        <strain evidence="3 4">NBRC 110900</strain>
    </source>
</reference>
<keyword evidence="2" id="KW-0732">Signal</keyword>
<evidence type="ECO:0000313" key="4">
    <source>
        <dbReference type="Proteomes" id="UP000265341"/>
    </source>
</evidence>
<accession>A0A399EEA6</accession>
<dbReference type="EMBL" id="QWLA01000088">
    <property type="protein sequence ID" value="RIH82974.1"/>
    <property type="molecule type" value="Genomic_DNA"/>
</dbReference>
<feature type="signal peptide" evidence="2">
    <location>
        <begin position="1"/>
        <end position="23"/>
    </location>
</feature>
<feature type="region of interest" description="Disordered" evidence="1">
    <location>
        <begin position="83"/>
        <end position="104"/>
    </location>
</feature>
<keyword evidence="4" id="KW-1185">Reference proteome</keyword>
<dbReference type="Gene3D" id="3.30.565.40">
    <property type="entry name" value="Fervidobacterium nodosum Rt17-B1 like"/>
    <property type="match status" value="1"/>
</dbReference>
<evidence type="ECO:0000256" key="1">
    <source>
        <dbReference type="SAM" id="MobiDB-lite"/>
    </source>
</evidence>
<organism evidence="3 4">
    <name type="scientific">Calidithermus roseus</name>
    <dbReference type="NCBI Taxonomy" id="1644118"/>
    <lineage>
        <taxon>Bacteria</taxon>
        <taxon>Thermotogati</taxon>
        <taxon>Deinococcota</taxon>
        <taxon>Deinococci</taxon>
        <taxon>Thermales</taxon>
        <taxon>Thermaceae</taxon>
        <taxon>Calidithermus</taxon>
    </lineage>
</organism>
<sequence>MRFYRVLLASFLPLALAASNPNAEQVFRGRLEIGSQSLPIRMHLKSSGGKVRGSYLYEKIGQPLQLEGSLEQNRLKLREYSGQQPTGTFDGRLDKSGLEGSWTSPDGKRRGRFSLLEQDHRFAQARLTTRVIADPKRGLEVLYPQFSGVDKAAGWNRINQVLAQEPTRLAWQYRQDYAEALESFRKGQIERWQLEMGALELDYRLLLGTDRLLSVVMRGYGCGPGGCAHPSRFVMAYTLEPSSGKRIALSQLFKKSSNYLSRLREIGVEVATSTYDASAREAIRDNLDPRYLQWALSPEGLHVYWSVPHVLGDYIETLIPFSRLEGILEPNGPMSALKR</sequence>
<name>A0A399EEA6_9DEIN</name>